<evidence type="ECO:0000256" key="6">
    <source>
        <dbReference type="ARBA" id="ARBA00023157"/>
    </source>
</evidence>
<proteinExistence type="inferred from homology"/>
<evidence type="ECO:0000256" key="3">
    <source>
        <dbReference type="ARBA" id="ARBA00022827"/>
    </source>
</evidence>
<dbReference type="RefSeq" id="WP_015063500.1">
    <property type="nucleotide sequence ID" value="NZ_AZSI01000126.1"/>
</dbReference>
<dbReference type="PATRIC" id="fig|1415168.3.peg.2187"/>
<dbReference type="Proteomes" id="UP000028401">
    <property type="component" value="Unassembled WGS sequence"/>
</dbReference>
<dbReference type="PANTHER" id="PTHR43014">
    <property type="entry name" value="MERCURIC REDUCTASE"/>
    <property type="match status" value="1"/>
</dbReference>
<dbReference type="PROSITE" id="PS00076">
    <property type="entry name" value="PYRIDINE_REDOX_1"/>
    <property type="match status" value="1"/>
</dbReference>
<evidence type="ECO:0000256" key="7">
    <source>
        <dbReference type="ARBA" id="ARBA00023284"/>
    </source>
</evidence>
<name>A0A084A8X0_LACLC</name>
<evidence type="ECO:0000259" key="13">
    <source>
        <dbReference type="Pfam" id="PF07992"/>
    </source>
</evidence>
<dbReference type="Gene3D" id="3.30.390.30">
    <property type="match status" value="1"/>
</dbReference>
<feature type="binding site" evidence="9">
    <location>
        <position position="256"/>
    </location>
    <ligand>
        <name>NAD(+)</name>
        <dbReference type="ChEBI" id="CHEBI:57540"/>
    </ligand>
</feature>
<dbReference type="InterPro" id="IPR001100">
    <property type="entry name" value="Pyr_nuc-diS_OxRdtase"/>
</dbReference>
<dbReference type="PANTHER" id="PTHR43014:SF4">
    <property type="entry name" value="PYRIDINE NUCLEOTIDE-DISULFIDE OXIDOREDUCTASE RCLA-RELATED"/>
    <property type="match status" value="1"/>
</dbReference>
<evidence type="ECO:0000313" key="14">
    <source>
        <dbReference type="EMBL" id="KEY61749.1"/>
    </source>
</evidence>
<dbReference type="InterPro" id="IPR023753">
    <property type="entry name" value="FAD/NAD-binding_dom"/>
</dbReference>
<dbReference type="Pfam" id="PF02852">
    <property type="entry name" value="Pyr_redox_dim"/>
    <property type="match status" value="1"/>
</dbReference>
<protein>
    <submittedName>
        <fullName evidence="14">Oxidoreductase</fullName>
    </submittedName>
</protein>
<keyword evidence="9" id="KW-0547">Nucleotide-binding</keyword>
<evidence type="ECO:0000256" key="9">
    <source>
        <dbReference type="PIRSR" id="PIRSR000350-3"/>
    </source>
</evidence>
<comment type="cofactor">
    <cofactor evidence="9">
        <name>FAD</name>
        <dbReference type="ChEBI" id="CHEBI:57692"/>
    </cofactor>
    <text evidence="9">Binds 1 FAD per subunit.</text>
</comment>
<keyword evidence="4" id="KW-0521">NADP</keyword>
<dbReference type="Pfam" id="PF07992">
    <property type="entry name" value="Pyr_redox_2"/>
    <property type="match status" value="1"/>
</dbReference>
<dbReference type="InterPro" id="IPR012999">
    <property type="entry name" value="Pyr_OxRdtase_I_AS"/>
</dbReference>
<dbReference type="EMBL" id="AZSI01000126">
    <property type="protein sequence ID" value="KEY61749.1"/>
    <property type="molecule type" value="Genomic_DNA"/>
</dbReference>
<feature type="binding site" evidence="9">
    <location>
        <position position="297"/>
    </location>
    <ligand>
        <name>FAD</name>
        <dbReference type="ChEBI" id="CHEBI:57692"/>
    </ligand>
</feature>
<dbReference type="FunFam" id="3.30.390.30:FF:000001">
    <property type="entry name" value="Dihydrolipoyl dehydrogenase"/>
    <property type="match status" value="1"/>
</dbReference>
<dbReference type="Gene3D" id="3.50.50.60">
    <property type="entry name" value="FAD/NAD(P)-binding domain"/>
    <property type="match status" value="2"/>
</dbReference>
<evidence type="ECO:0000313" key="15">
    <source>
        <dbReference type="Proteomes" id="UP000028401"/>
    </source>
</evidence>
<keyword evidence="9" id="KW-0520">NAD</keyword>
<dbReference type="AlphaFoldDB" id="A0A084A8X0"/>
<feature type="binding site" evidence="9">
    <location>
        <begin position="169"/>
        <end position="176"/>
    </location>
    <ligand>
        <name>NAD(+)</name>
        <dbReference type="ChEBI" id="CHEBI:57540"/>
    </ligand>
</feature>
<feature type="domain" description="Pyridine nucleotide-disulphide oxidoreductase dimerisation" evidence="12">
    <location>
        <begin position="333"/>
        <end position="440"/>
    </location>
</feature>
<evidence type="ECO:0000256" key="10">
    <source>
        <dbReference type="PIRSR" id="PIRSR000350-4"/>
    </source>
</evidence>
<dbReference type="PRINTS" id="PR00411">
    <property type="entry name" value="PNDRDTASEI"/>
</dbReference>
<evidence type="ECO:0000259" key="12">
    <source>
        <dbReference type="Pfam" id="PF02852"/>
    </source>
</evidence>
<keyword evidence="7 11" id="KW-0676">Redox-active center</keyword>
<evidence type="ECO:0000256" key="2">
    <source>
        <dbReference type="ARBA" id="ARBA00022630"/>
    </source>
</evidence>
<dbReference type="PIRSF" id="PIRSF000350">
    <property type="entry name" value="Mercury_reductase_MerA"/>
    <property type="match status" value="1"/>
</dbReference>
<sequence>MKKIDVKNIVVGFGKGGKTLAKFLAGKGESVVVIEQSTLMYGGTCINIGCIPSKFLIVNGEKGLKFTEAAEKKAMLTGNLNLKNYHMIADEATAEVIDGKAKFVSDHEIEVMDAEGEVIAQLIGERIFINTGATPVLPPIPGLVDSRNVVTSTELMDLKQLPEHLTIIGSGYIGLEFASMFASYGSKVTVLDIFDNFLPRDDEDISKLVRSDLESRGIIFKLGVKIDAITDNSVEIINKEGKKVSILSDKILVATGRKPNTAGLGLENTNIQLGQRGEIVVNDKLETTVQNVWALGDVHGGLQFTYTSLDDFRIVSNNLYGDGKRSLSDRKNVPTSVFITPALSKVGLNEKAAKAAGIDYRLFKLAATAIPKSAVLNQSKGLLKALVDPETDKILGITIYAEESYETINLISLAIEVGLPYTLLRDKIYTHPTMTEALNDLFAAKNEVK</sequence>
<keyword evidence="5 11" id="KW-0560">Oxidoreductase</keyword>
<evidence type="ECO:0000256" key="8">
    <source>
        <dbReference type="PIRSR" id="PIRSR000350-2"/>
    </source>
</evidence>
<feature type="active site" description="Proton acceptor" evidence="8">
    <location>
        <position position="431"/>
    </location>
</feature>
<keyword evidence="2 11" id="KW-0285">Flavoprotein</keyword>
<dbReference type="GO" id="GO:0016668">
    <property type="term" value="F:oxidoreductase activity, acting on a sulfur group of donors, NAD(P) as acceptor"/>
    <property type="evidence" value="ECO:0007669"/>
    <property type="project" value="InterPro"/>
</dbReference>
<feature type="domain" description="FAD/NAD(P)-binding" evidence="13">
    <location>
        <begin position="9"/>
        <end position="308"/>
    </location>
</feature>
<feature type="disulfide bond" description="Redox-active" evidence="10">
    <location>
        <begin position="45"/>
        <end position="50"/>
    </location>
</feature>
<dbReference type="SUPFAM" id="SSF51905">
    <property type="entry name" value="FAD/NAD(P)-binding domain"/>
    <property type="match status" value="1"/>
</dbReference>
<dbReference type="GO" id="GO:0003955">
    <property type="term" value="F:NAD(P)H dehydrogenase (quinone) activity"/>
    <property type="evidence" value="ECO:0007669"/>
    <property type="project" value="TreeGrafter"/>
</dbReference>
<evidence type="ECO:0000256" key="11">
    <source>
        <dbReference type="RuleBase" id="RU003691"/>
    </source>
</evidence>
<organism evidence="14 15">
    <name type="scientific">Lactococcus cremoris subsp. cremoris GE214</name>
    <dbReference type="NCBI Taxonomy" id="1415168"/>
    <lineage>
        <taxon>Bacteria</taxon>
        <taxon>Bacillati</taxon>
        <taxon>Bacillota</taxon>
        <taxon>Bacilli</taxon>
        <taxon>Lactobacillales</taxon>
        <taxon>Streptococcaceae</taxon>
        <taxon>Lactococcus</taxon>
        <taxon>Lactococcus cremoris subsp. cremoris</taxon>
    </lineage>
</organism>
<reference evidence="14 15" key="1">
    <citation type="submission" date="2014-06" db="EMBL/GenBank/DDBJ databases">
        <title>Draft genome sequence of the putrescine producing strain Lactococcus lactis subsp cremoris GE214.</title>
        <authorList>
            <person name="Ladero V."/>
            <person name="Linares D.M."/>
            <person name="del Rio B."/>
            <person name="Mayo B."/>
            <person name="Martin M.C."/>
            <person name="Fernandez M."/>
            <person name="Alvarez M.A."/>
        </authorList>
    </citation>
    <scope>NUCLEOTIDE SEQUENCE [LARGE SCALE GENOMIC DNA]</scope>
    <source>
        <strain evidence="14 15">GE214</strain>
    </source>
</reference>
<accession>A0A084A8X0</accession>
<comment type="similarity">
    <text evidence="1 11">Belongs to the class-I pyridine nucleotide-disulfide oxidoreductase family.</text>
</comment>
<gene>
    <name evidence="14" type="ORF">U725_02117</name>
</gene>
<keyword evidence="3 9" id="KW-0274">FAD</keyword>
<dbReference type="InterPro" id="IPR016156">
    <property type="entry name" value="FAD/NAD-linked_Rdtase_dimer_sf"/>
</dbReference>
<evidence type="ECO:0000256" key="1">
    <source>
        <dbReference type="ARBA" id="ARBA00007532"/>
    </source>
</evidence>
<evidence type="ECO:0000256" key="4">
    <source>
        <dbReference type="ARBA" id="ARBA00022857"/>
    </source>
</evidence>
<dbReference type="InterPro" id="IPR036188">
    <property type="entry name" value="FAD/NAD-bd_sf"/>
</dbReference>
<comment type="caution">
    <text evidence="14">The sequence shown here is derived from an EMBL/GenBank/DDBJ whole genome shotgun (WGS) entry which is preliminary data.</text>
</comment>
<dbReference type="InterPro" id="IPR004099">
    <property type="entry name" value="Pyr_nucl-diS_OxRdtase_dimer"/>
</dbReference>
<dbReference type="SUPFAM" id="SSF55424">
    <property type="entry name" value="FAD/NAD-linked reductases, dimerisation (C-terminal) domain"/>
    <property type="match status" value="1"/>
</dbReference>
<dbReference type="GO" id="GO:0050660">
    <property type="term" value="F:flavin adenine dinucleotide binding"/>
    <property type="evidence" value="ECO:0007669"/>
    <property type="project" value="TreeGrafter"/>
</dbReference>
<dbReference type="PRINTS" id="PR00368">
    <property type="entry name" value="FADPNR"/>
</dbReference>
<keyword evidence="6" id="KW-1015">Disulfide bond</keyword>
<evidence type="ECO:0000256" key="5">
    <source>
        <dbReference type="ARBA" id="ARBA00023002"/>
    </source>
</evidence>
<feature type="binding site" evidence="9">
    <location>
        <position position="54"/>
    </location>
    <ligand>
        <name>FAD</name>
        <dbReference type="ChEBI" id="CHEBI:57692"/>
    </ligand>
</feature>